<evidence type="ECO:0000313" key="5">
    <source>
        <dbReference type="EMBL" id="KAF0710928.1"/>
    </source>
</evidence>
<dbReference type="VEuPathDB" id="FungiDB:H257_03267"/>
<dbReference type="AlphaFoldDB" id="A0A6A4ZRW4"/>
<feature type="signal peptide" evidence="3">
    <location>
        <begin position="1"/>
        <end position="26"/>
    </location>
</feature>
<evidence type="ECO:0000313" key="6">
    <source>
        <dbReference type="Proteomes" id="UP000469452"/>
    </source>
</evidence>
<evidence type="ECO:0000256" key="1">
    <source>
        <dbReference type="ARBA" id="ARBA00001968"/>
    </source>
</evidence>
<protein>
    <recommendedName>
        <fullName evidence="4">DDE Tnp4 domain-containing protein</fullName>
    </recommendedName>
</protein>
<keyword evidence="2" id="KW-0479">Metal-binding</keyword>
<proteinExistence type="predicted"/>
<feature type="chain" id="PRO_5025358774" description="DDE Tnp4 domain-containing protein" evidence="3">
    <location>
        <begin position="27"/>
        <end position="230"/>
    </location>
</feature>
<keyword evidence="3" id="KW-0732">Signal</keyword>
<comment type="caution">
    <text evidence="5">The sequence shown here is derived from an EMBL/GenBank/DDBJ whole genome shotgun (WGS) entry which is preliminary data.</text>
</comment>
<name>A0A6A4ZRW4_APHAT</name>
<dbReference type="EMBL" id="VJMI01018345">
    <property type="protein sequence ID" value="KAF0710928.1"/>
    <property type="molecule type" value="Genomic_DNA"/>
</dbReference>
<evidence type="ECO:0000259" key="4">
    <source>
        <dbReference type="Pfam" id="PF13359"/>
    </source>
</evidence>
<sequence length="230" mass="27155">MVEDRRPVSSRPIHLLWALLFLKVYGTEDVHHCITQADEKTFRRWVWIWVTLIASLNVIEWDRRFELSRPSDRAFVSLDGSDFRIQEQIPFDRKWYSHKFHGPGLRYEVGICIRTGNIVWVNGGLPCGEWPDLRLARDSYISMVRRGELTLADKGYNDPNYFIYPCPHLQNPRRHKDIMARHETVNKRMKQFGVLSRVFRHSIDLHPKCFHAVANLTQLSLENGEPLYQV</sequence>
<comment type="cofactor">
    <cofactor evidence="1">
        <name>a divalent metal cation</name>
        <dbReference type="ChEBI" id="CHEBI:60240"/>
    </cofactor>
</comment>
<dbReference type="InterPro" id="IPR027806">
    <property type="entry name" value="HARBI1_dom"/>
</dbReference>
<reference evidence="5 6" key="1">
    <citation type="submission" date="2019-06" db="EMBL/GenBank/DDBJ databases">
        <title>Genomics analysis of Aphanomyces spp. identifies a new class of oomycete effector associated with host adaptation.</title>
        <authorList>
            <person name="Gaulin E."/>
        </authorList>
    </citation>
    <scope>NUCLEOTIDE SEQUENCE [LARGE SCALE GENOMIC DNA]</scope>
    <source>
        <strain evidence="5 6">E</strain>
    </source>
</reference>
<evidence type="ECO:0000256" key="2">
    <source>
        <dbReference type="ARBA" id="ARBA00022723"/>
    </source>
</evidence>
<organism evidence="5 6">
    <name type="scientific">Aphanomyces astaci</name>
    <name type="common">Crayfish plague agent</name>
    <dbReference type="NCBI Taxonomy" id="112090"/>
    <lineage>
        <taxon>Eukaryota</taxon>
        <taxon>Sar</taxon>
        <taxon>Stramenopiles</taxon>
        <taxon>Oomycota</taxon>
        <taxon>Saprolegniomycetes</taxon>
        <taxon>Saprolegniales</taxon>
        <taxon>Verrucalvaceae</taxon>
        <taxon>Aphanomyces</taxon>
    </lineage>
</organism>
<dbReference type="GO" id="GO:0046872">
    <property type="term" value="F:metal ion binding"/>
    <property type="evidence" value="ECO:0007669"/>
    <property type="project" value="UniProtKB-KW"/>
</dbReference>
<dbReference type="Pfam" id="PF13359">
    <property type="entry name" value="DDE_Tnp_4"/>
    <property type="match status" value="1"/>
</dbReference>
<evidence type="ECO:0000256" key="3">
    <source>
        <dbReference type="SAM" id="SignalP"/>
    </source>
</evidence>
<gene>
    <name evidence="5" type="ORF">AaE_012315</name>
</gene>
<dbReference type="Proteomes" id="UP000469452">
    <property type="component" value="Unassembled WGS sequence"/>
</dbReference>
<feature type="domain" description="DDE Tnp4" evidence="4">
    <location>
        <begin position="78"/>
        <end position="217"/>
    </location>
</feature>
<accession>A0A6A4ZRW4</accession>